<feature type="repeat" description="WD" evidence="3">
    <location>
        <begin position="18"/>
        <end position="61"/>
    </location>
</feature>
<dbReference type="PROSITE" id="PS50082">
    <property type="entry name" value="WD_REPEATS_2"/>
    <property type="match status" value="2"/>
</dbReference>
<keyword evidence="5" id="KW-1185">Reference proteome</keyword>
<comment type="caution">
    <text evidence="4">The sequence shown here is derived from an EMBL/GenBank/DDBJ whole genome shotgun (WGS) entry which is preliminary data.</text>
</comment>
<evidence type="ECO:0000313" key="4">
    <source>
        <dbReference type="EMBL" id="PZG42288.1"/>
    </source>
</evidence>
<evidence type="ECO:0000313" key="5">
    <source>
        <dbReference type="Proteomes" id="UP000248544"/>
    </source>
</evidence>
<evidence type="ECO:0000256" key="2">
    <source>
        <dbReference type="ARBA" id="ARBA00022737"/>
    </source>
</evidence>
<gene>
    <name evidence="4" type="ORF">C1I98_20060</name>
</gene>
<dbReference type="PROSITE" id="PS00678">
    <property type="entry name" value="WD_REPEATS_1"/>
    <property type="match status" value="2"/>
</dbReference>
<evidence type="ECO:0000256" key="3">
    <source>
        <dbReference type="PROSITE-ProRule" id="PRU00221"/>
    </source>
</evidence>
<dbReference type="PANTHER" id="PTHR22847">
    <property type="entry name" value="WD40 REPEAT PROTEIN"/>
    <property type="match status" value="1"/>
</dbReference>
<dbReference type="InterPro" id="IPR019775">
    <property type="entry name" value="WD40_repeat_CS"/>
</dbReference>
<organism evidence="4 5">
    <name type="scientific">Spongiactinospora gelatinilytica</name>
    <dbReference type="NCBI Taxonomy" id="2666298"/>
    <lineage>
        <taxon>Bacteria</taxon>
        <taxon>Bacillati</taxon>
        <taxon>Actinomycetota</taxon>
        <taxon>Actinomycetes</taxon>
        <taxon>Streptosporangiales</taxon>
        <taxon>Streptosporangiaceae</taxon>
        <taxon>Spongiactinospora</taxon>
    </lineage>
</organism>
<keyword evidence="1 3" id="KW-0853">WD repeat</keyword>
<protein>
    <submittedName>
        <fullName evidence="4">Uncharacterized protein</fullName>
    </submittedName>
</protein>
<dbReference type="EMBL" id="POUA01000157">
    <property type="protein sequence ID" value="PZG42288.1"/>
    <property type="molecule type" value="Genomic_DNA"/>
</dbReference>
<dbReference type="InterPro" id="IPR015943">
    <property type="entry name" value="WD40/YVTN_repeat-like_dom_sf"/>
</dbReference>
<feature type="non-terminal residue" evidence="4">
    <location>
        <position position="1"/>
    </location>
</feature>
<dbReference type="SUPFAM" id="SSF50978">
    <property type="entry name" value="WD40 repeat-like"/>
    <property type="match status" value="1"/>
</dbReference>
<proteinExistence type="predicted"/>
<dbReference type="Proteomes" id="UP000248544">
    <property type="component" value="Unassembled WGS sequence"/>
</dbReference>
<evidence type="ECO:0000256" key="1">
    <source>
        <dbReference type="ARBA" id="ARBA00022574"/>
    </source>
</evidence>
<sequence>PTGPLTASPRFGRPSTVYTRHSDEVTTLATARLQGRDVTVSSDRNGRIMVWDLKSSAPMGQQFFVGAEVFGEIEVIDLNGRPTGVLGGYDDAVHVWDLATGKPVSVFRGHTSDVTSVAITHLSGRPVVVSAGPGGTRLSDPVTGRQVGGVMLGHSGGVLSVTVAELRGRQVIVTSGAERDGRIMVWDAATQQRIGPAFRRPGSQKLVASVVAGRPVIAMENEQTITVLDLETGKPLHKPLRGHEAPVSGLAAATLGGHPVLLSSSWDMSVRAWDLAKGTPLGRPMHEAEDWVLDVATGRVDGRLVAVAAVQDGTVRTWWLE</sequence>
<dbReference type="AlphaFoldDB" id="A0A2W2GYF8"/>
<dbReference type="Pfam" id="PF00400">
    <property type="entry name" value="WD40"/>
    <property type="match status" value="3"/>
</dbReference>
<dbReference type="Gene3D" id="2.130.10.10">
    <property type="entry name" value="YVTN repeat-like/Quinoprotein amine dehydrogenase"/>
    <property type="match status" value="2"/>
</dbReference>
<name>A0A2W2GYF8_9ACTN</name>
<dbReference type="PANTHER" id="PTHR22847:SF637">
    <property type="entry name" value="WD REPEAT DOMAIN 5B"/>
    <property type="match status" value="1"/>
</dbReference>
<reference evidence="4 5" key="1">
    <citation type="submission" date="2018-01" db="EMBL/GenBank/DDBJ databases">
        <title>Draft genome sequence of Sphaerisporangium sp. 7K107.</title>
        <authorList>
            <person name="Sahin N."/>
            <person name="Saygin H."/>
            <person name="Ay H."/>
        </authorList>
    </citation>
    <scope>NUCLEOTIDE SEQUENCE [LARGE SCALE GENOMIC DNA]</scope>
    <source>
        <strain evidence="4 5">7K107</strain>
    </source>
</reference>
<dbReference type="RefSeq" id="WP_199537065.1">
    <property type="nucleotide sequence ID" value="NZ_POUA01000157.1"/>
</dbReference>
<feature type="repeat" description="WD" evidence="3">
    <location>
        <begin position="240"/>
        <end position="283"/>
    </location>
</feature>
<dbReference type="SMART" id="SM00320">
    <property type="entry name" value="WD40"/>
    <property type="match status" value="5"/>
</dbReference>
<accession>A0A2W2GYF8</accession>
<dbReference type="InterPro" id="IPR001680">
    <property type="entry name" value="WD40_rpt"/>
</dbReference>
<dbReference type="InterPro" id="IPR036322">
    <property type="entry name" value="WD40_repeat_dom_sf"/>
</dbReference>
<keyword evidence="2" id="KW-0677">Repeat</keyword>